<name>A0A2P9AS79_9HYPH</name>
<dbReference type="EMBL" id="FUIG01000046">
    <property type="protein sequence ID" value="SJM34018.1"/>
    <property type="molecule type" value="Genomic_DNA"/>
</dbReference>
<sequence length="103" mass="11005">MVDAKGSCRVEGSIARYHVVGGVENNNCNWDDAAGADKDPAPYPTLARDDIGGLAGDKAEGIVAQLSYSEETNTARDNGYTFGTTDLKKHCPVIEKFAKELVN</sequence>
<dbReference type="AlphaFoldDB" id="A0A2P9AS79"/>
<keyword evidence="2" id="KW-1185">Reference proteome</keyword>
<protein>
    <submittedName>
        <fullName evidence="1">Uncharacterized protein</fullName>
    </submittedName>
</protein>
<proteinExistence type="predicted"/>
<evidence type="ECO:0000313" key="1">
    <source>
        <dbReference type="EMBL" id="SJM34018.1"/>
    </source>
</evidence>
<evidence type="ECO:0000313" key="2">
    <source>
        <dbReference type="Proteomes" id="UP000245698"/>
    </source>
</evidence>
<dbReference type="Proteomes" id="UP000245698">
    <property type="component" value="Unassembled WGS sequence"/>
</dbReference>
<organism evidence="1 2">
    <name type="scientific">Mesorhizobium delmotii</name>
    <dbReference type="NCBI Taxonomy" id="1631247"/>
    <lineage>
        <taxon>Bacteria</taxon>
        <taxon>Pseudomonadati</taxon>
        <taxon>Pseudomonadota</taxon>
        <taxon>Alphaproteobacteria</taxon>
        <taxon>Hyphomicrobiales</taxon>
        <taxon>Phyllobacteriaceae</taxon>
        <taxon>Mesorhizobium</taxon>
    </lineage>
</organism>
<gene>
    <name evidence="1" type="ORF">BQ8482_380201</name>
</gene>
<reference evidence="2" key="1">
    <citation type="submission" date="2016-12" db="EMBL/GenBank/DDBJ databases">
        <authorList>
            <person name="Brunel B."/>
        </authorList>
    </citation>
    <scope>NUCLEOTIDE SEQUENCE [LARGE SCALE GENOMIC DNA]</scope>
</reference>
<accession>A0A2P9AS79</accession>